<evidence type="ECO:0000256" key="1">
    <source>
        <dbReference type="SAM" id="MobiDB-lite"/>
    </source>
</evidence>
<feature type="compositionally biased region" description="Polar residues" evidence="1">
    <location>
        <begin position="13"/>
        <end position="26"/>
    </location>
</feature>
<protein>
    <submittedName>
        <fullName evidence="2">Uncharacterized protein</fullName>
    </submittedName>
</protein>
<feature type="region of interest" description="Disordered" evidence="1">
    <location>
        <begin position="418"/>
        <end position="445"/>
    </location>
</feature>
<proteinExistence type="predicted"/>
<feature type="region of interest" description="Disordered" evidence="1">
    <location>
        <begin position="614"/>
        <end position="633"/>
    </location>
</feature>
<name>A0AAD9CXM0_PAPLA</name>
<feature type="region of interest" description="Disordered" evidence="1">
    <location>
        <begin position="252"/>
        <end position="305"/>
    </location>
</feature>
<feature type="compositionally biased region" description="Basic residues" evidence="1">
    <location>
        <begin position="1"/>
        <end position="12"/>
    </location>
</feature>
<feature type="compositionally biased region" description="Polar residues" evidence="1">
    <location>
        <begin position="344"/>
        <end position="359"/>
    </location>
</feature>
<feature type="compositionally biased region" description="Polar residues" evidence="1">
    <location>
        <begin position="267"/>
        <end position="296"/>
    </location>
</feature>
<dbReference type="Proteomes" id="UP001182556">
    <property type="component" value="Unassembled WGS sequence"/>
</dbReference>
<reference evidence="2" key="1">
    <citation type="submission" date="2023-02" db="EMBL/GenBank/DDBJ databases">
        <title>Identification and recombinant expression of a fungal hydrolase from Papiliotrema laurentii that hydrolyzes apple cutin and clears colloidal polyester polyurethane.</title>
        <authorList>
            <consortium name="DOE Joint Genome Institute"/>
            <person name="Roman V.A."/>
            <person name="Bojanowski C."/>
            <person name="Crable B.R."/>
            <person name="Wagner D.N."/>
            <person name="Hung C.S."/>
            <person name="Nadeau L.J."/>
            <person name="Schratz L."/>
            <person name="Haridas S."/>
            <person name="Pangilinan J."/>
            <person name="Lipzen A."/>
            <person name="Na H."/>
            <person name="Yan M."/>
            <person name="Ng V."/>
            <person name="Grigoriev I.V."/>
            <person name="Spatafora J.W."/>
            <person name="Barlow D."/>
            <person name="Biffinger J."/>
            <person name="Kelley-Loughnane N."/>
            <person name="Varaljay V.A."/>
            <person name="Crookes-Goodson W.J."/>
        </authorList>
    </citation>
    <scope>NUCLEOTIDE SEQUENCE</scope>
    <source>
        <strain evidence="2">5307AH</strain>
    </source>
</reference>
<evidence type="ECO:0000313" key="2">
    <source>
        <dbReference type="EMBL" id="KAK1923971.1"/>
    </source>
</evidence>
<dbReference type="AlphaFoldDB" id="A0AAD9CXM0"/>
<feature type="compositionally biased region" description="Polar residues" evidence="1">
    <location>
        <begin position="433"/>
        <end position="445"/>
    </location>
</feature>
<feature type="region of interest" description="Disordered" evidence="1">
    <location>
        <begin position="638"/>
        <end position="660"/>
    </location>
</feature>
<feature type="compositionally biased region" description="Basic and acidic residues" evidence="1">
    <location>
        <begin position="418"/>
        <end position="427"/>
    </location>
</feature>
<feature type="region of interest" description="Disordered" evidence="1">
    <location>
        <begin position="326"/>
        <end position="382"/>
    </location>
</feature>
<feature type="region of interest" description="Disordered" evidence="1">
    <location>
        <begin position="1"/>
        <end position="26"/>
    </location>
</feature>
<keyword evidence="3" id="KW-1185">Reference proteome</keyword>
<dbReference type="EMBL" id="JAODAN010000005">
    <property type="protein sequence ID" value="KAK1923971.1"/>
    <property type="molecule type" value="Genomic_DNA"/>
</dbReference>
<accession>A0AAD9CXM0</accession>
<comment type="caution">
    <text evidence="2">The sequence shown here is derived from an EMBL/GenBank/DDBJ whole genome shotgun (WGS) entry which is preliminary data.</text>
</comment>
<feature type="region of interest" description="Disordered" evidence="1">
    <location>
        <begin position="492"/>
        <end position="533"/>
    </location>
</feature>
<feature type="compositionally biased region" description="Polar residues" evidence="1">
    <location>
        <begin position="614"/>
        <end position="623"/>
    </location>
</feature>
<feature type="compositionally biased region" description="Low complexity" evidence="1">
    <location>
        <begin position="107"/>
        <end position="118"/>
    </location>
</feature>
<feature type="compositionally biased region" description="Polar residues" evidence="1">
    <location>
        <begin position="153"/>
        <end position="162"/>
    </location>
</feature>
<feature type="region of interest" description="Disordered" evidence="1">
    <location>
        <begin position="572"/>
        <end position="604"/>
    </location>
</feature>
<feature type="region of interest" description="Disordered" evidence="1">
    <location>
        <begin position="146"/>
        <end position="218"/>
    </location>
</feature>
<feature type="region of interest" description="Disordered" evidence="1">
    <location>
        <begin position="57"/>
        <end position="126"/>
    </location>
</feature>
<gene>
    <name evidence="2" type="ORF">DB88DRAFT_488650</name>
</gene>
<evidence type="ECO:0000313" key="3">
    <source>
        <dbReference type="Proteomes" id="UP001182556"/>
    </source>
</evidence>
<sequence>MALNFRHRRTTARRNSPPSLTASNMMISETATVPRGSGEGVSSDGYSSLFTSGLLQRDVDRDSPVPSFLPRPAANRDPECARSSPPKRLGPSTSPLKTPSRRRRSSIIHTTPSSTSPRVYKHAGADGGVERALDNLMKSLRIMAMGTPRQDVPSPQRQQSRWSLSSEESIAETEESGFWRPRKSGESTRSRATIGTTRSQKSSKSRKSRKSEDTYRMEIEEDIPPVPVTPATPGRRKRMMEGLAKRLGLTPRKKFTLPSPPPEREVPTTTKLPRKSSLSTLRSVMTRKSSTGTLRSVGTIKSPHPFVGTGPTLDCEAYPPVPARKEGYHGDGCLPSTPRRRTPKSSIGQPRLQPNTSPSVFLAELPRRAPGTPKERARNPPPVPDILDQLGYFAPLSPSDADWAPCPEEIPLHEKLRRAEEASRDSMPELSPHTRSFDTPTTDTSSLVATPMSVDTNYSAVDTFNTPPLTTRAAQDALKPKRLLNLLPKQSRVNLGLPTPPPTDLRKKKSTTTFRTPLGDRTNLPPHLQGVGTPQSIASVLANADRRFAAENDSPSVAKVGRTARRDPLGIISRFEEPKSSPESPQLPYNGGGGDGWGTPAVGAGAENRFESTFSKALQSSGRRSAVPDFTASPIHSLASSLSSNSHRRSDASMESDLPTEEWELEAYLKELERVDRERAIVG</sequence>
<organism evidence="2 3">
    <name type="scientific">Papiliotrema laurentii</name>
    <name type="common">Cryptococcus laurentii</name>
    <dbReference type="NCBI Taxonomy" id="5418"/>
    <lineage>
        <taxon>Eukaryota</taxon>
        <taxon>Fungi</taxon>
        <taxon>Dikarya</taxon>
        <taxon>Basidiomycota</taxon>
        <taxon>Agaricomycotina</taxon>
        <taxon>Tremellomycetes</taxon>
        <taxon>Tremellales</taxon>
        <taxon>Rhynchogastremaceae</taxon>
        <taxon>Papiliotrema</taxon>
    </lineage>
</organism>